<dbReference type="OMA" id="EAIFPMV"/>
<dbReference type="Pfam" id="PF00107">
    <property type="entry name" value="ADH_zinc_N"/>
    <property type="match status" value="1"/>
</dbReference>
<evidence type="ECO:0000259" key="6">
    <source>
        <dbReference type="SMART" id="SM00829"/>
    </source>
</evidence>
<dbReference type="GO" id="GO:0016616">
    <property type="term" value="F:oxidoreductase activity, acting on the CH-OH group of donors, NAD or NADP as acceptor"/>
    <property type="evidence" value="ECO:0007669"/>
    <property type="project" value="InterPro"/>
</dbReference>
<comment type="similarity">
    <text evidence="5">Belongs to the zinc-containing alcohol dehydrogenase family.</text>
</comment>
<dbReference type="InterPro" id="IPR011032">
    <property type="entry name" value="GroES-like_sf"/>
</dbReference>
<dbReference type="STRING" id="578459.A0A0N8PZ91"/>
<dbReference type="CDD" id="cd05283">
    <property type="entry name" value="CAD1"/>
    <property type="match status" value="1"/>
</dbReference>
<dbReference type="InterPro" id="IPR047109">
    <property type="entry name" value="CAD-like"/>
</dbReference>
<evidence type="ECO:0000313" key="7">
    <source>
        <dbReference type="EMBL" id="KPV71669.1"/>
    </source>
</evidence>
<dbReference type="Gene3D" id="3.90.180.10">
    <property type="entry name" value="Medium-chain alcohol dehydrogenases, catalytic domain"/>
    <property type="match status" value="1"/>
</dbReference>
<keyword evidence="2 5" id="KW-0479">Metal-binding</keyword>
<dbReference type="SMART" id="SM00829">
    <property type="entry name" value="PKS_ER"/>
    <property type="match status" value="1"/>
</dbReference>
<dbReference type="EMBL" id="KQ474092">
    <property type="protein sequence ID" value="KPV71669.1"/>
    <property type="molecule type" value="Genomic_DNA"/>
</dbReference>
<evidence type="ECO:0000256" key="2">
    <source>
        <dbReference type="ARBA" id="ARBA00022723"/>
    </source>
</evidence>
<dbReference type="GeneID" id="28979609"/>
<dbReference type="InterPro" id="IPR013149">
    <property type="entry name" value="ADH-like_C"/>
</dbReference>
<proteinExistence type="inferred from homology"/>
<dbReference type="InterPro" id="IPR020843">
    <property type="entry name" value="ER"/>
</dbReference>
<dbReference type="InterPro" id="IPR013154">
    <property type="entry name" value="ADH-like_N"/>
</dbReference>
<evidence type="ECO:0000313" key="8">
    <source>
        <dbReference type="Proteomes" id="UP000053890"/>
    </source>
</evidence>
<organism evidence="7 8">
    <name type="scientific">Rhodotorula graminis (strain WP1)</name>
    <dbReference type="NCBI Taxonomy" id="578459"/>
    <lineage>
        <taxon>Eukaryota</taxon>
        <taxon>Fungi</taxon>
        <taxon>Dikarya</taxon>
        <taxon>Basidiomycota</taxon>
        <taxon>Pucciniomycotina</taxon>
        <taxon>Microbotryomycetes</taxon>
        <taxon>Sporidiobolales</taxon>
        <taxon>Sporidiobolaceae</taxon>
        <taxon>Rhodotorula</taxon>
    </lineage>
</organism>
<sequence>MSNLQFRGYSIKDTAKWTEFEVRDFEPMGERDDTIDIEVKFCGICSSDVHTITGGWGDINTPLVSGHEVGGIVRKVGKGVKDFKEGDRVCVGAQIDACGKCRQCGDNQENYCPEQVDTYNAPAWDGKITQGGYSTAIRAPEKFVFRVPEGVELEDAAPMACGGLTVFSPMHRFGVKQGMKVGVAGLGGLGHFAVMFAVAMGAEVTVFTHQQDKVEDAKKMGASDVVLTTEKDWQKKYAFAFDYILCTIDVSKALPLETLTSMLYVNGQLHLCCMPDDPIEAFKTQSLAANGASISVNHIGNKIEAEAMLRLAAEKGVKAWKEMIPMSQVSKGVQGVKNNDVRYRYVLTQDLA</sequence>
<dbReference type="InterPro" id="IPR002328">
    <property type="entry name" value="ADH_Zn_CS"/>
</dbReference>
<dbReference type="AlphaFoldDB" id="A0A0N8PZ91"/>
<dbReference type="OrthoDB" id="1879366at2759"/>
<name>A0A0N8PZ91_RHOGW</name>
<accession>A0A0N8PZ91</accession>
<feature type="domain" description="Enoyl reductase (ER)" evidence="6">
    <location>
        <begin position="10"/>
        <end position="290"/>
    </location>
</feature>
<dbReference type="PANTHER" id="PTHR42683">
    <property type="entry name" value="ALDEHYDE REDUCTASE"/>
    <property type="match status" value="1"/>
</dbReference>
<dbReference type="SUPFAM" id="SSF51735">
    <property type="entry name" value="NAD(P)-binding Rossmann-fold domains"/>
    <property type="match status" value="1"/>
</dbReference>
<dbReference type="SUPFAM" id="SSF50129">
    <property type="entry name" value="GroES-like"/>
    <property type="match status" value="1"/>
</dbReference>
<keyword evidence="8" id="KW-1185">Reference proteome</keyword>
<dbReference type="Proteomes" id="UP000053890">
    <property type="component" value="Unassembled WGS sequence"/>
</dbReference>
<reference evidence="7 8" key="1">
    <citation type="journal article" date="2015" name="Front. Microbiol.">
        <title>Genome sequence of the plant growth promoting endophytic yeast Rhodotorula graminis WP1.</title>
        <authorList>
            <person name="Firrincieli A."/>
            <person name="Otillar R."/>
            <person name="Salamov A."/>
            <person name="Schmutz J."/>
            <person name="Khan Z."/>
            <person name="Redman R.S."/>
            <person name="Fleck N.D."/>
            <person name="Lindquist E."/>
            <person name="Grigoriev I.V."/>
            <person name="Doty S.L."/>
        </authorList>
    </citation>
    <scope>NUCLEOTIDE SEQUENCE [LARGE SCALE GENOMIC DNA]</scope>
    <source>
        <strain evidence="7 8">WP1</strain>
    </source>
</reference>
<evidence type="ECO:0000256" key="1">
    <source>
        <dbReference type="ARBA" id="ARBA00001947"/>
    </source>
</evidence>
<evidence type="ECO:0000256" key="5">
    <source>
        <dbReference type="RuleBase" id="RU361277"/>
    </source>
</evidence>
<comment type="cofactor">
    <cofactor evidence="1 5">
        <name>Zn(2+)</name>
        <dbReference type="ChEBI" id="CHEBI:29105"/>
    </cofactor>
</comment>
<keyword evidence="3 5" id="KW-0862">Zinc</keyword>
<dbReference type="Pfam" id="PF08240">
    <property type="entry name" value="ADH_N"/>
    <property type="match status" value="1"/>
</dbReference>
<dbReference type="RefSeq" id="XP_018267718.1">
    <property type="nucleotide sequence ID" value="XM_018419163.1"/>
</dbReference>
<dbReference type="GO" id="GO:0008270">
    <property type="term" value="F:zinc ion binding"/>
    <property type="evidence" value="ECO:0007669"/>
    <property type="project" value="InterPro"/>
</dbReference>
<dbReference type="Gene3D" id="3.40.50.720">
    <property type="entry name" value="NAD(P)-binding Rossmann-like Domain"/>
    <property type="match status" value="1"/>
</dbReference>
<evidence type="ECO:0000256" key="4">
    <source>
        <dbReference type="ARBA" id="ARBA00023002"/>
    </source>
</evidence>
<keyword evidence="4" id="KW-0560">Oxidoreductase</keyword>
<dbReference type="InterPro" id="IPR036291">
    <property type="entry name" value="NAD(P)-bd_dom_sf"/>
</dbReference>
<protein>
    <recommendedName>
        <fullName evidence="6">Enoyl reductase (ER) domain-containing protein</fullName>
    </recommendedName>
</protein>
<gene>
    <name evidence="7" type="ORF">RHOBADRAFT_67048</name>
</gene>
<evidence type="ECO:0000256" key="3">
    <source>
        <dbReference type="ARBA" id="ARBA00022833"/>
    </source>
</evidence>
<dbReference type="FunFam" id="3.40.50.720:FF:000022">
    <property type="entry name" value="Cinnamyl alcohol dehydrogenase"/>
    <property type="match status" value="1"/>
</dbReference>
<dbReference type="PROSITE" id="PS00059">
    <property type="entry name" value="ADH_ZINC"/>
    <property type="match status" value="1"/>
</dbReference>